<dbReference type="Proteomes" id="UP001139485">
    <property type="component" value="Unassembled WGS sequence"/>
</dbReference>
<name>A0A9X2ID81_9ACTN</name>
<dbReference type="SUPFAM" id="SSF55729">
    <property type="entry name" value="Acyl-CoA N-acyltransferases (Nat)"/>
    <property type="match status" value="1"/>
</dbReference>
<gene>
    <name evidence="2" type="ORF">M8330_01655</name>
</gene>
<proteinExistence type="predicted"/>
<protein>
    <submittedName>
        <fullName evidence="2">GNAT family N-acetyltransferase</fullName>
    </submittedName>
</protein>
<dbReference type="PANTHER" id="PTHR43072">
    <property type="entry name" value="N-ACETYLTRANSFERASE"/>
    <property type="match status" value="1"/>
</dbReference>
<feature type="domain" description="N-acetyltransferase" evidence="1">
    <location>
        <begin position="163"/>
        <end position="316"/>
    </location>
</feature>
<sequence>MLSLSRFPDADLSRWAEVVRERRTRLRELPLTGEPELFAPVAEARVKASLERMLPGDRPAEQQALHLVSDVGFPIGWVWLGRPDRGRLVVLDTSLVTPERAGDLRALVEETAARDGVREVELLLSPDDATHAAWKAAGPLDLVAQRRVLPLLPGAPGPETSGLELRPMTPESFARFIERSGREYAQTRQQAEPHRDADQVAREAAEQLQGLLPLGSATPGQAFFDVLRDGALAAVLWLGVEPPAAFVYEVRVEEDARGAGVGRATMQAAAAWCTGQGLSALGLNVFASNTPARRLYESLGYQLVDEACTVSLGRPD</sequence>
<dbReference type="InterPro" id="IPR000182">
    <property type="entry name" value="GNAT_dom"/>
</dbReference>
<dbReference type="RefSeq" id="WP_250825907.1">
    <property type="nucleotide sequence ID" value="NZ_JAMOIL010000001.1"/>
</dbReference>
<comment type="caution">
    <text evidence="2">The sequence shown here is derived from an EMBL/GenBank/DDBJ whole genome shotgun (WGS) entry which is preliminary data.</text>
</comment>
<dbReference type="CDD" id="cd04301">
    <property type="entry name" value="NAT_SF"/>
    <property type="match status" value="1"/>
</dbReference>
<evidence type="ECO:0000313" key="3">
    <source>
        <dbReference type="Proteomes" id="UP001139485"/>
    </source>
</evidence>
<dbReference type="AlphaFoldDB" id="A0A9X2ID81"/>
<dbReference type="InterPro" id="IPR016181">
    <property type="entry name" value="Acyl_CoA_acyltransferase"/>
</dbReference>
<dbReference type="Gene3D" id="3.40.630.30">
    <property type="match status" value="1"/>
</dbReference>
<reference evidence="2" key="1">
    <citation type="submission" date="2022-05" db="EMBL/GenBank/DDBJ databases">
        <authorList>
            <person name="Tuo L."/>
        </authorList>
    </citation>
    <scope>NUCLEOTIDE SEQUENCE</scope>
    <source>
        <strain evidence="2">BSK12Z-4</strain>
    </source>
</reference>
<accession>A0A9X2ID81</accession>
<keyword evidence="3" id="KW-1185">Reference proteome</keyword>
<organism evidence="2 3">
    <name type="scientific">Nocardioides bruguierae</name>
    <dbReference type="NCBI Taxonomy" id="2945102"/>
    <lineage>
        <taxon>Bacteria</taxon>
        <taxon>Bacillati</taxon>
        <taxon>Actinomycetota</taxon>
        <taxon>Actinomycetes</taxon>
        <taxon>Propionibacteriales</taxon>
        <taxon>Nocardioidaceae</taxon>
        <taxon>Nocardioides</taxon>
    </lineage>
</organism>
<evidence type="ECO:0000313" key="2">
    <source>
        <dbReference type="EMBL" id="MCM0618997.1"/>
    </source>
</evidence>
<dbReference type="EMBL" id="JAMOIL010000001">
    <property type="protein sequence ID" value="MCM0618997.1"/>
    <property type="molecule type" value="Genomic_DNA"/>
</dbReference>
<evidence type="ECO:0000259" key="1">
    <source>
        <dbReference type="PROSITE" id="PS51186"/>
    </source>
</evidence>
<dbReference type="PROSITE" id="PS51186">
    <property type="entry name" value="GNAT"/>
    <property type="match status" value="1"/>
</dbReference>
<dbReference type="GO" id="GO:0016747">
    <property type="term" value="F:acyltransferase activity, transferring groups other than amino-acyl groups"/>
    <property type="evidence" value="ECO:0007669"/>
    <property type="project" value="InterPro"/>
</dbReference>
<dbReference type="Pfam" id="PF00583">
    <property type="entry name" value="Acetyltransf_1"/>
    <property type="match status" value="1"/>
</dbReference>